<dbReference type="GO" id="GO:0000213">
    <property type="term" value="F:tRNA-intron lyase activity"/>
    <property type="evidence" value="ECO:0007669"/>
    <property type="project" value="UniProtKB-EC"/>
</dbReference>
<feature type="domain" description="tRNA intron endonuclease N-terminal" evidence="2">
    <location>
        <begin position="183"/>
        <end position="246"/>
    </location>
</feature>
<dbReference type="InterPro" id="IPR006677">
    <property type="entry name" value="tRNA_intron_Endonuc_cat-like"/>
</dbReference>
<comment type="caution">
    <text evidence="3">The sequence shown here is derived from an EMBL/GenBank/DDBJ whole genome shotgun (WGS) entry which is preliminary data.</text>
</comment>
<feature type="domain" description="tRNA intron endonuclease catalytic" evidence="1">
    <location>
        <begin position="76"/>
        <end position="159"/>
    </location>
</feature>
<evidence type="ECO:0000259" key="2">
    <source>
        <dbReference type="Pfam" id="PF02778"/>
    </source>
</evidence>
<dbReference type="InterPro" id="IPR006678">
    <property type="entry name" value="tRNA_intron_Endonuc_N"/>
</dbReference>
<dbReference type="CDD" id="cd22363">
    <property type="entry name" value="tRNA-intron_lyase_C"/>
    <property type="match status" value="2"/>
</dbReference>
<evidence type="ECO:0000313" key="4">
    <source>
        <dbReference type="Proteomes" id="UP000317158"/>
    </source>
</evidence>
<reference evidence="3 4" key="1">
    <citation type="journal article" date="2019" name="Nat. Microbiol.">
        <title>Wide diversity of methane and short-chain alkane metabolisms in uncultured archaea.</title>
        <authorList>
            <person name="Borrel G."/>
            <person name="Adam P.S."/>
            <person name="McKay L.J."/>
            <person name="Chen L.X."/>
            <person name="Sierra-Garcia I.N."/>
            <person name="Sieber C.M."/>
            <person name="Letourneur Q."/>
            <person name="Ghozlane A."/>
            <person name="Andersen G.L."/>
            <person name="Li W.J."/>
            <person name="Hallam S.J."/>
            <person name="Muyzer G."/>
            <person name="de Oliveira V.M."/>
            <person name="Inskeep W.P."/>
            <person name="Banfield J.F."/>
            <person name="Gribaldo S."/>
        </authorList>
    </citation>
    <scope>NUCLEOTIDE SEQUENCE [LARGE SCALE GENOMIC DNA]</scope>
    <source>
        <strain evidence="3">NM1a</strain>
    </source>
</reference>
<dbReference type="Pfam" id="PF02778">
    <property type="entry name" value="tRNA_int_endo_N"/>
    <property type="match status" value="1"/>
</dbReference>
<evidence type="ECO:0000313" key="3">
    <source>
        <dbReference type="EMBL" id="RZN64587.1"/>
    </source>
</evidence>
<dbReference type="Proteomes" id="UP000317158">
    <property type="component" value="Unassembled WGS sequence"/>
</dbReference>
<feature type="domain" description="tRNA intron endonuclease catalytic" evidence="1">
    <location>
        <begin position="257"/>
        <end position="353"/>
    </location>
</feature>
<gene>
    <name evidence="3" type="primary">endA</name>
    <name evidence="3" type="ORF">EF806_04425</name>
</gene>
<dbReference type="Gene3D" id="3.40.1170.20">
    <property type="entry name" value="tRNA intron endonuclease, N-terminal domain"/>
    <property type="match status" value="1"/>
</dbReference>
<dbReference type="InterPro" id="IPR011856">
    <property type="entry name" value="tRNA_endonuc-like_dom_sf"/>
</dbReference>
<dbReference type="EMBL" id="RXIF01000006">
    <property type="protein sequence ID" value="RZN64587.1"/>
    <property type="molecule type" value="Genomic_DNA"/>
</dbReference>
<dbReference type="AlphaFoldDB" id="A0A520KS55"/>
<name>A0A520KS55_METT2</name>
<dbReference type="GO" id="GO:0006388">
    <property type="term" value="P:tRNA splicing, via endonucleolytic cleavage and ligation"/>
    <property type="evidence" value="ECO:0007669"/>
    <property type="project" value="InterPro"/>
</dbReference>
<dbReference type="InterPro" id="IPR036167">
    <property type="entry name" value="tRNA_intron_Endo_cat-like_sf"/>
</dbReference>
<dbReference type="NCBIfam" id="TIGR00324">
    <property type="entry name" value="endA"/>
    <property type="match status" value="2"/>
</dbReference>
<dbReference type="GO" id="GO:0005737">
    <property type="term" value="C:cytoplasm"/>
    <property type="evidence" value="ECO:0007669"/>
    <property type="project" value="TreeGrafter"/>
</dbReference>
<dbReference type="GO" id="GO:0003676">
    <property type="term" value="F:nucleic acid binding"/>
    <property type="evidence" value="ECO:0007669"/>
    <property type="project" value="InterPro"/>
</dbReference>
<organism evidence="3 4">
    <name type="scientific">Methanoliparum thermophilum</name>
    <dbReference type="NCBI Taxonomy" id="2491083"/>
    <lineage>
        <taxon>Archaea</taxon>
        <taxon>Methanobacteriati</taxon>
        <taxon>Methanobacteriota</taxon>
        <taxon>Candidatus Methanoliparia</taxon>
        <taxon>Candidatus Methanoliparales</taxon>
        <taxon>Candidatus Methanoliparaceae</taxon>
        <taxon>Candidatus Methanoliparum</taxon>
    </lineage>
</organism>
<dbReference type="Pfam" id="PF01974">
    <property type="entry name" value="tRNA_int_endo"/>
    <property type="match status" value="2"/>
</dbReference>
<dbReference type="Gene3D" id="3.40.1350.10">
    <property type="match status" value="1"/>
</dbReference>
<dbReference type="PANTHER" id="PTHR21227">
    <property type="entry name" value="TRNA-SPLICING ENDONUCLEASE SUBUNIT SEN2"/>
    <property type="match status" value="1"/>
</dbReference>
<dbReference type="InterPro" id="IPR006676">
    <property type="entry name" value="tRNA_splic"/>
</dbReference>
<dbReference type="PANTHER" id="PTHR21227:SF0">
    <property type="entry name" value="TRNA-SPLICING ENDONUCLEASE SUBUNIT SEN2"/>
    <property type="match status" value="1"/>
</dbReference>
<evidence type="ECO:0000259" key="1">
    <source>
        <dbReference type="Pfam" id="PF01974"/>
    </source>
</evidence>
<protein>
    <submittedName>
        <fullName evidence="3">tRNA-intron lyase</fullName>
        <ecNumber evidence="3">4.6.1.16</ecNumber>
    </submittedName>
</protein>
<accession>A0A520KS55</accession>
<proteinExistence type="predicted"/>
<keyword evidence="3" id="KW-0456">Lyase</keyword>
<dbReference type="Gene3D" id="3.40.1350.150">
    <property type="match status" value="1"/>
</dbReference>
<dbReference type="EC" id="4.6.1.16" evidence="3"/>
<dbReference type="InterPro" id="IPR036740">
    <property type="entry name" value="tRNA_intron_Endonuc_N_sf"/>
</dbReference>
<dbReference type="SUPFAM" id="SSF55267">
    <property type="entry name" value="tRNA-intron endonuclease N-terminal domain-like"/>
    <property type="match status" value="1"/>
</dbReference>
<dbReference type="SUPFAM" id="SSF53032">
    <property type="entry name" value="tRNA-intron endonuclease catalytic domain-like"/>
    <property type="match status" value="2"/>
</dbReference>
<sequence>MPDLFLFIIIFIQYMVAVIDNNGKITVKDSGKTILSSPVEVLFLMEKERLEVFSADGNSLSKKNFLTIASKFDKKFEIKFIVYKDLRERGYRIKTGVMGLRLYPRGKKPGESESTHYIITISERDVLSVKYIKEQVNLARNLRKKLIIGVVDEDGEVTYYNIKEIEFDTKPSKKNRPKKPYHADFLEENVFIWDKDAVDDLFLEEYYGKQFLGDSLQLSLTEAAYLSEQGIIDLYKDNVKLTLDDFIDLCTRKVENFYNIFLVYRDLKEKGLTLKTGYKFGIDFRVYDNKDLSWATDRVSTTKIEHSKYLLQVFHISYAFKIPDMARSVRMANSVRKRMIFAGVDTATGNISYINISWTKL</sequence>